<gene>
    <name evidence="2" type="ORF">ENK44_10720</name>
</gene>
<organism evidence="2">
    <name type="scientific">Caldithrix abyssi</name>
    <dbReference type="NCBI Taxonomy" id="187145"/>
    <lineage>
        <taxon>Bacteria</taxon>
        <taxon>Pseudomonadati</taxon>
        <taxon>Calditrichota</taxon>
        <taxon>Calditrichia</taxon>
        <taxon>Calditrichales</taxon>
        <taxon>Calditrichaceae</taxon>
        <taxon>Caldithrix</taxon>
    </lineage>
</organism>
<dbReference type="PROSITE" id="PS51257">
    <property type="entry name" value="PROKAR_LIPOPROTEIN"/>
    <property type="match status" value="1"/>
</dbReference>
<dbReference type="PANTHER" id="PTHR41913:SF1">
    <property type="entry name" value="DUF1684 DOMAIN-CONTAINING PROTEIN"/>
    <property type="match status" value="1"/>
</dbReference>
<evidence type="ECO:0000313" key="2">
    <source>
        <dbReference type="EMBL" id="HGY56167.1"/>
    </source>
</evidence>
<dbReference type="AlphaFoldDB" id="A0A7V4UE98"/>
<dbReference type="EMBL" id="DRQG01000100">
    <property type="protein sequence ID" value="HGY56167.1"/>
    <property type="molecule type" value="Genomic_DNA"/>
</dbReference>
<dbReference type="Proteomes" id="UP000885779">
    <property type="component" value="Unassembled WGS sequence"/>
</dbReference>
<accession>A0A7V4UE98</accession>
<evidence type="ECO:0000256" key="1">
    <source>
        <dbReference type="SAM" id="SignalP"/>
    </source>
</evidence>
<name>A0A7V4UE98_CALAY</name>
<proteinExistence type="predicted"/>
<keyword evidence="1" id="KW-0732">Signal</keyword>
<dbReference type="PANTHER" id="PTHR41913">
    <property type="entry name" value="DUF1684 DOMAIN-CONTAINING PROTEIN"/>
    <property type="match status" value="1"/>
</dbReference>
<dbReference type="InterPro" id="IPR012467">
    <property type="entry name" value="DUF1684"/>
</dbReference>
<sequence length="301" mass="34272">MRVFIALFSWVLFFLTVGCDSEPTTEKAAYFQQIENWHKQRIASLTKKDGWLTLAGLFWLEEGESTFGSAEDNKIVFPKDKAPAHIGRFIVKGDEISVKIDSRVTVLHDGQPVQALPLQHDLTGKPTILTLGSLSWYVIKRGDRYLIRLKDSEHPRLKEFKGIERYPVDVRWRVKARLEPYNPPKKLHIANVLGQVSETDCPGALVFEIDGKEYRLDPEGKMGEKEWFLNFSDETSGRETYGAGRYLVIDAPDENGITYIDFNKAYNPPCAFSPFATCPLPPKQNKLLLRITAGEKDYGHH</sequence>
<feature type="signal peptide" evidence="1">
    <location>
        <begin position="1"/>
        <end position="19"/>
    </location>
</feature>
<reference evidence="2" key="1">
    <citation type="journal article" date="2020" name="mSystems">
        <title>Genome- and Community-Level Interaction Insights into Carbon Utilization and Element Cycling Functions of Hydrothermarchaeota in Hydrothermal Sediment.</title>
        <authorList>
            <person name="Zhou Z."/>
            <person name="Liu Y."/>
            <person name="Xu W."/>
            <person name="Pan J."/>
            <person name="Luo Z.H."/>
            <person name="Li M."/>
        </authorList>
    </citation>
    <scope>NUCLEOTIDE SEQUENCE [LARGE SCALE GENOMIC DNA]</scope>
    <source>
        <strain evidence="2">HyVt-577</strain>
    </source>
</reference>
<dbReference type="Pfam" id="PF07920">
    <property type="entry name" value="DUF1684"/>
    <property type="match status" value="1"/>
</dbReference>
<feature type="chain" id="PRO_5030943328" evidence="1">
    <location>
        <begin position="20"/>
        <end position="301"/>
    </location>
</feature>
<protein>
    <submittedName>
        <fullName evidence="2">DUF1684 domain-containing protein</fullName>
    </submittedName>
</protein>
<comment type="caution">
    <text evidence="2">The sequence shown here is derived from an EMBL/GenBank/DDBJ whole genome shotgun (WGS) entry which is preliminary data.</text>
</comment>